<sequence length="189" mass="20008">MLGPAPLAVAYNFSITGHISSSGVFTASSYQTTYFKPVKAGQNLSYVSAGSSVISVLSFYDSSFNFISPIVDNGGVAVRTAVVPANAAYVRLSNNPTLVALPYCNAVIDSVINSSDVVKQNDFTVETSLNFAHPEYIINDYYVNNTGTISAGAGWKYIKIPVVAGKTYTFGGFGITTSGYYSVQNVASN</sequence>
<comment type="caution">
    <text evidence="1">The sequence shown here is derived from an EMBL/GenBank/DDBJ whole genome shotgun (WGS) entry which is preliminary data.</text>
</comment>
<evidence type="ECO:0000313" key="1">
    <source>
        <dbReference type="EMBL" id="ENX37690.1"/>
    </source>
</evidence>
<evidence type="ECO:0000313" key="3">
    <source>
        <dbReference type="Proteomes" id="UP000013200"/>
    </source>
</evidence>
<organism evidence="1 3">
    <name type="scientific">Acinetobacter courvalinii</name>
    <dbReference type="NCBI Taxonomy" id="280147"/>
    <lineage>
        <taxon>Bacteria</taxon>
        <taxon>Pseudomonadati</taxon>
        <taxon>Pseudomonadota</taxon>
        <taxon>Gammaproteobacteria</taxon>
        <taxon>Moraxellales</taxon>
        <taxon>Moraxellaceae</taxon>
        <taxon>Acinetobacter</taxon>
    </lineage>
</organism>
<dbReference type="Proteomes" id="UP000013200">
    <property type="component" value="Unassembled WGS sequence"/>
</dbReference>
<dbReference type="AlphaFoldDB" id="N9RGD1"/>
<evidence type="ECO:0000313" key="2">
    <source>
        <dbReference type="EMBL" id="GGH25820.1"/>
    </source>
</evidence>
<reference evidence="2 4" key="2">
    <citation type="journal article" date="2014" name="Int. J. Syst. Evol. Microbiol.">
        <title>Complete genome sequence of Corynebacterium casei LMG S-19264T (=DSM 44701T), isolated from a smear-ripened cheese.</title>
        <authorList>
            <consortium name="US DOE Joint Genome Institute (JGI-PGF)"/>
            <person name="Walter F."/>
            <person name="Albersmeier A."/>
            <person name="Kalinowski J."/>
            <person name="Ruckert C."/>
        </authorList>
    </citation>
    <scope>NUCLEOTIDE SEQUENCE [LARGE SCALE GENOMIC DNA]</scope>
    <source>
        <strain evidence="2 4">CCM 8635</strain>
    </source>
</reference>
<dbReference type="RefSeq" id="WP_005287787.1">
    <property type="nucleotide sequence ID" value="NZ_BMDA01000001.1"/>
</dbReference>
<dbReference type="GeneID" id="80102860"/>
<accession>N9RGD1</accession>
<reference evidence="2" key="3">
    <citation type="submission" date="2024-03" db="EMBL/GenBank/DDBJ databases">
        <authorList>
            <person name="Sun Q."/>
            <person name="Sedlacek I."/>
        </authorList>
    </citation>
    <scope>NUCLEOTIDE SEQUENCE</scope>
    <source>
        <strain evidence="2">CCM 8635</strain>
    </source>
</reference>
<dbReference type="HOGENOM" id="CLU_1431770_0_0_6"/>
<dbReference type="Proteomes" id="UP000652691">
    <property type="component" value="Unassembled WGS sequence"/>
</dbReference>
<dbReference type="EMBL" id="APSA01000007">
    <property type="protein sequence ID" value="ENX37690.1"/>
    <property type="molecule type" value="Genomic_DNA"/>
</dbReference>
<name>N9RGD1_9GAMM</name>
<reference evidence="1 3" key="1">
    <citation type="submission" date="2013-02" db="EMBL/GenBank/DDBJ databases">
        <title>The Genome Sequence of Acinetobacter sp. NIPH 3623.</title>
        <authorList>
            <consortium name="The Broad Institute Genome Sequencing Platform"/>
            <consortium name="The Broad Institute Genome Sequencing Center for Infectious Disease"/>
            <person name="Cerqueira G."/>
            <person name="Feldgarden M."/>
            <person name="Courvalin P."/>
            <person name="Perichon B."/>
            <person name="Grillot-Courvalin C."/>
            <person name="Clermont D."/>
            <person name="Rocha E."/>
            <person name="Yoon E.-J."/>
            <person name="Nemec A."/>
            <person name="Walker B."/>
            <person name="Young S.K."/>
            <person name="Zeng Q."/>
            <person name="Gargeya S."/>
            <person name="Fitzgerald M."/>
            <person name="Haas B."/>
            <person name="Abouelleil A."/>
            <person name="Alvarado L."/>
            <person name="Arachchi H.M."/>
            <person name="Berlin A.M."/>
            <person name="Chapman S.B."/>
            <person name="Dewar J."/>
            <person name="Goldberg J."/>
            <person name="Griggs A."/>
            <person name="Gujja S."/>
            <person name="Hansen M."/>
            <person name="Howarth C."/>
            <person name="Imamovic A."/>
            <person name="Larimer J."/>
            <person name="McCowan C."/>
            <person name="Murphy C."/>
            <person name="Neiman D."/>
            <person name="Pearson M."/>
            <person name="Priest M."/>
            <person name="Roberts A."/>
            <person name="Saif S."/>
            <person name="Shea T."/>
            <person name="Sisk P."/>
            <person name="Sykes S."/>
            <person name="Wortman J."/>
            <person name="Nusbaum C."/>
            <person name="Birren B."/>
        </authorList>
    </citation>
    <scope>NUCLEOTIDE SEQUENCE [LARGE SCALE GENOMIC DNA]</scope>
    <source>
        <strain evidence="1 3">NIPH 3623</strain>
    </source>
</reference>
<proteinExistence type="predicted"/>
<evidence type="ECO:0000313" key="4">
    <source>
        <dbReference type="Proteomes" id="UP000652691"/>
    </source>
</evidence>
<gene>
    <name evidence="1" type="ORF">F888_03033</name>
    <name evidence="2" type="ORF">GCM10007354_02820</name>
</gene>
<dbReference type="EMBL" id="BMDA01000001">
    <property type="protein sequence ID" value="GGH25820.1"/>
    <property type="molecule type" value="Genomic_DNA"/>
</dbReference>
<protein>
    <submittedName>
        <fullName evidence="1">Uncharacterized protein</fullName>
    </submittedName>
</protein>
<keyword evidence="3" id="KW-1185">Reference proteome</keyword>